<name>A0A4Y7TGQ5_COPMI</name>
<reference evidence="1 2" key="1">
    <citation type="journal article" date="2019" name="Nat. Ecol. Evol.">
        <title>Megaphylogeny resolves global patterns of mushroom evolution.</title>
        <authorList>
            <person name="Varga T."/>
            <person name="Krizsan K."/>
            <person name="Foldi C."/>
            <person name="Dima B."/>
            <person name="Sanchez-Garcia M."/>
            <person name="Sanchez-Ramirez S."/>
            <person name="Szollosi G.J."/>
            <person name="Szarkandi J.G."/>
            <person name="Papp V."/>
            <person name="Albert L."/>
            <person name="Andreopoulos W."/>
            <person name="Angelini C."/>
            <person name="Antonin V."/>
            <person name="Barry K.W."/>
            <person name="Bougher N.L."/>
            <person name="Buchanan P."/>
            <person name="Buyck B."/>
            <person name="Bense V."/>
            <person name="Catcheside P."/>
            <person name="Chovatia M."/>
            <person name="Cooper J."/>
            <person name="Damon W."/>
            <person name="Desjardin D."/>
            <person name="Finy P."/>
            <person name="Geml J."/>
            <person name="Haridas S."/>
            <person name="Hughes K."/>
            <person name="Justo A."/>
            <person name="Karasinski D."/>
            <person name="Kautmanova I."/>
            <person name="Kiss B."/>
            <person name="Kocsube S."/>
            <person name="Kotiranta H."/>
            <person name="LaButti K.M."/>
            <person name="Lechner B.E."/>
            <person name="Liimatainen K."/>
            <person name="Lipzen A."/>
            <person name="Lukacs Z."/>
            <person name="Mihaltcheva S."/>
            <person name="Morgado L.N."/>
            <person name="Niskanen T."/>
            <person name="Noordeloos M.E."/>
            <person name="Ohm R.A."/>
            <person name="Ortiz-Santana B."/>
            <person name="Ovrebo C."/>
            <person name="Racz N."/>
            <person name="Riley R."/>
            <person name="Savchenko A."/>
            <person name="Shiryaev A."/>
            <person name="Soop K."/>
            <person name="Spirin V."/>
            <person name="Szebenyi C."/>
            <person name="Tomsovsky M."/>
            <person name="Tulloss R.E."/>
            <person name="Uehling J."/>
            <person name="Grigoriev I.V."/>
            <person name="Vagvolgyi C."/>
            <person name="Papp T."/>
            <person name="Martin F.M."/>
            <person name="Miettinen O."/>
            <person name="Hibbett D.S."/>
            <person name="Nagy L.G."/>
        </authorList>
    </citation>
    <scope>NUCLEOTIDE SEQUENCE [LARGE SCALE GENOMIC DNA]</scope>
    <source>
        <strain evidence="1 2">FP101781</strain>
    </source>
</reference>
<comment type="caution">
    <text evidence="1">The sequence shown here is derived from an EMBL/GenBank/DDBJ whole genome shotgun (WGS) entry which is preliminary data.</text>
</comment>
<evidence type="ECO:0000313" key="1">
    <source>
        <dbReference type="EMBL" id="TEB33201.1"/>
    </source>
</evidence>
<gene>
    <name evidence="1" type="ORF">FA13DRAFT_1730964</name>
</gene>
<dbReference type="Gene3D" id="3.80.10.10">
    <property type="entry name" value="Ribonuclease Inhibitor"/>
    <property type="match status" value="1"/>
</dbReference>
<evidence type="ECO:0008006" key="3">
    <source>
        <dbReference type="Google" id="ProtNLM"/>
    </source>
</evidence>
<dbReference type="InterPro" id="IPR032675">
    <property type="entry name" value="LRR_dom_sf"/>
</dbReference>
<dbReference type="AlphaFoldDB" id="A0A4Y7TGQ5"/>
<dbReference type="SUPFAM" id="SSF52047">
    <property type="entry name" value="RNI-like"/>
    <property type="match status" value="1"/>
</dbReference>
<sequence>MHDCLQIPEVVRNICDESSKRDALHFGLTSSMFLQPALDSIWRELDGFKPIIGCFPADLWTVKRKTKEHFSPIDIYAPCNPQRLGTPQTLQGLQLATQFRPGALAPLLTHLEWISTERLEMVLGLSHVERVYPFVALLLAESIVSLRMSFYTYIQVHTSTVAYTLDRLPHLRVLRLRTETPGVALDTYLGPQTWGLDNLQSLHISSTITSSIQHLASLPRLQTLEIDHLFSSADPAPLRPKPPAGFTSLRSLTVSFATVEDFAELISHMEPQSNTIQSIDARLKGPSPQDRLQAQGVLNEILERANLDTLTYLDICLGPEPSDFVFGEEQIDTATEDLYQPDGQIDFSALLKLKNLERLHLGTTETIRITPEDALRIPLQWPMINHLGLGGGHPCRTVPQIDHTHLLAILEGCPALDTLFIQFDASRITGKERSRTGSFGLSLCNVGDSPIYSASRVTEFFKTNFPNLSGFAIHHNYARSGTPQPRLSSGGGVWLKQL</sequence>
<accession>A0A4Y7TGQ5</accession>
<proteinExistence type="predicted"/>
<organism evidence="1 2">
    <name type="scientific">Coprinellus micaceus</name>
    <name type="common">Glistening ink-cap mushroom</name>
    <name type="synonym">Coprinus micaceus</name>
    <dbReference type="NCBI Taxonomy" id="71717"/>
    <lineage>
        <taxon>Eukaryota</taxon>
        <taxon>Fungi</taxon>
        <taxon>Dikarya</taxon>
        <taxon>Basidiomycota</taxon>
        <taxon>Agaricomycotina</taxon>
        <taxon>Agaricomycetes</taxon>
        <taxon>Agaricomycetidae</taxon>
        <taxon>Agaricales</taxon>
        <taxon>Agaricineae</taxon>
        <taxon>Psathyrellaceae</taxon>
        <taxon>Coprinellus</taxon>
    </lineage>
</organism>
<evidence type="ECO:0000313" key="2">
    <source>
        <dbReference type="Proteomes" id="UP000298030"/>
    </source>
</evidence>
<dbReference type="STRING" id="71717.A0A4Y7TGQ5"/>
<protein>
    <recommendedName>
        <fullName evidence="3">F-box domain-containing protein</fullName>
    </recommendedName>
</protein>
<keyword evidence="2" id="KW-1185">Reference proteome</keyword>
<dbReference type="OrthoDB" id="2841072at2759"/>
<dbReference type="Proteomes" id="UP000298030">
    <property type="component" value="Unassembled WGS sequence"/>
</dbReference>
<dbReference type="EMBL" id="QPFP01000013">
    <property type="protein sequence ID" value="TEB33201.1"/>
    <property type="molecule type" value="Genomic_DNA"/>
</dbReference>